<accession>A0A392REQ3</accession>
<protein>
    <submittedName>
        <fullName evidence="1">Uncharacterized protein</fullName>
    </submittedName>
</protein>
<keyword evidence="2" id="KW-1185">Reference proteome</keyword>
<reference evidence="1 2" key="1">
    <citation type="journal article" date="2018" name="Front. Plant Sci.">
        <title>Red Clover (Trifolium pratense) and Zigzag Clover (T. medium) - A Picture of Genomic Similarities and Differences.</title>
        <authorList>
            <person name="Dluhosova J."/>
            <person name="Istvanek J."/>
            <person name="Nedelnik J."/>
            <person name="Repkova J."/>
        </authorList>
    </citation>
    <scope>NUCLEOTIDE SEQUENCE [LARGE SCALE GENOMIC DNA]</scope>
    <source>
        <strain evidence="2">cv. 10/8</strain>
        <tissue evidence="1">Leaf</tissue>
    </source>
</reference>
<sequence length="19" mass="2087">DIPPLMRPVFDLGDCTAIN</sequence>
<dbReference type="AlphaFoldDB" id="A0A392REQ3"/>
<dbReference type="Proteomes" id="UP000265520">
    <property type="component" value="Unassembled WGS sequence"/>
</dbReference>
<organism evidence="1 2">
    <name type="scientific">Trifolium medium</name>
    <dbReference type="NCBI Taxonomy" id="97028"/>
    <lineage>
        <taxon>Eukaryota</taxon>
        <taxon>Viridiplantae</taxon>
        <taxon>Streptophyta</taxon>
        <taxon>Embryophyta</taxon>
        <taxon>Tracheophyta</taxon>
        <taxon>Spermatophyta</taxon>
        <taxon>Magnoliopsida</taxon>
        <taxon>eudicotyledons</taxon>
        <taxon>Gunneridae</taxon>
        <taxon>Pentapetalae</taxon>
        <taxon>rosids</taxon>
        <taxon>fabids</taxon>
        <taxon>Fabales</taxon>
        <taxon>Fabaceae</taxon>
        <taxon>Papilionoideae</taxon>
        <taxon>50 kb inversion clade</taxon>
        <taxon>NPAAA clade</taxon>
        <taxon>Hologalegina</taxon>
        <taxon>IRL clade</taxon>
        <taxon>Trifolieae</taxon>
        <taxon>Trifolium</taxon>
    </lineage>
</organism>
<dbReference type="EMBL" id="LXQA010215436">
    <property type="protein sequence ID" value="MCI34612.1"/>
    <property type="molecule type" value="Genomic_DNA"/>
</dbReference>
<name>A0A392REQ3_9FABA</name>
<proteinExistence type="predicted"/>
<evidence type="ECO:0000313" key="2">
    <source>
        <dbReference type="Proteomes" id="UP000265520"/>
    </source>
</evidence>
<comment type="caution">
    <text evidence="1">The sequence shown here is derived from an EMBL/GenBank/DDBJ whole genome shotgun (WGS) entry which is preliminary data.</text>
</comment>
<feature type="non-terminal residue" evidence="1">
    <location>
        <position position="1"/>
    </location>
</feature>
<evidence type="ECO:0000313" key="1">
    <source>
        <dbReference type="EMBL" id="MCI34612.1"/>
    </source>
</evidence>